<evidence type="ECO:0000259" key="14">
    <source>
        <dbReference type="SMART" id="SM00482"/>
    </source>
</evidence>
<evidence type="ECO:0000256" key="3">
    <source>
        <dbReference type="ARBA" id="ARBA00022695"/>
    </source>
</evidence>
<dbReference type="PANTHER" id="PTHR10133:SF27">
    <property type="entry name" value="DNA POLYMERASE NU"/>
    <property type="match status" value="1"/>
</dbReference>
<evidence type="ECO:0000256" key="6">
    <source>
        <dbReference type="ARBA" id="ARBA00022839"/>
    </source>
</evidence>
<dbReference type="InterPro" id="IPR012337">
    <property type="entry name" value="RNaseH-like_sf"/>
</dbReference>
<accession>A0ABX7IE27</accession>
<dbReference type="Gene3D" id="1.10.150.20">
    <property type="entry name" value="5' to 3' exonuclease, C-terminal subdomain"/>
    <property type="match status" value="2"/>
</dbReference>
<comment type="similarity">
    <text evidence="1 12">Belongs to the DNA polymerase type-A family.</text>
</comment>
<evidence type="ECO:0000259" key="13">
    <source>
        <dbReference type="SMART" id="SM00475"/>
    </source>
</evidence>
<dbReference type="NCBIfam" id="NF004397">
    <property type="entry name" value="PRK05755.1"/>
    <property type="match status" value="1"/>
</dbReference>
<reference evidence="15 16" key="1">
    <citation type="submission" date="2021-02" db="EMBL/GenBank/DDBJ databases">
        <title>Complete Genome Sequence of Arcanobacterium phocisimile strain DSM 26142T from a harbour seal.</title>
        <authorList>
            <person name="Borowiak M."/>
            <person name="Alssahen M."/>
            <person name="Malorny B."/>
            <person name="Laemmler C."/>
            <person name="Siebert U."/>
            <person name="Ploetz M."/>
            <person name="Abdulmawjood A."/>
        </authorList>
    </citation>
    <scope>NUCLEOTIDE SEQUENCE [LARGE SCALE GENOMIC DNA]</scope>
    <source>
        <strain evidence="15 16">DSM 26142</strain>
    </source>
</reference>
<dbReference type="Gene3D" id="1.20.1060.10">
    <property type="entry name" value="Taq DNA Polymerase, Chain T, domain 4"/>
    <property type="match status" value="1"/>
</dbReference>
<keyword evidence="6 12" id="KW-0540">Nuclease</keyword>
<dbReference type="InterPro" id="IPR002421">
    <property type="entry name" value="5-3_exonuclease"/>
</dbReference>
<keyword evidence="8 12" id="KW-0238">DNA-binding</keyword>
<dbReference type="InterPro" id="IPR002298">
    <property type="entry name" value="DNA_polymerase_A"/>
</dbReference>
<dbReference type="CDD" id="cd09859">
    <property type="entry name" value="PIN_53EXO"/>
    <property type="match status" value="1"/>
</dbReference>
<organism evidence="15 16">
    <name type="scientific">Arcanobacterium phocisimile</name>
    <dbReference type="NCBI Taxonomy" id="1302235"/>
    <lineage>
        <taxon>Bacteria</taxon>
        <taxon>Bacillati</taxon>
        <taxon>Actinomycetota</taxon>
        <taxon>Actinomycetes</taxon>
        <taxon>Actinomycetales</taxon>
        <taxon>Actinomycetaceae</taxon>
        <taxon>Arcanobacterium</taxon>
    </lineage>
</organism>
<keyword evidence="5 12" id="KW-0227">DNA damage</keyword>
<dbReference type="Proteomes" id="UP000602653">
    <property type="component" value="Chromosome"/>
</dbReference>
<dbReference type="NCBIfam" id="TIGR00593">
    <property type="entry name" value="pola"/>
    <property type="match status" value="1"/>
</dbReference>
<name>A0ABX7IE27_9ACTO</name>
<dbReference type="Pfam" id="PF22619">
    <property type="entry name" value="DNA_polI_exo1"/>
    <property type="match status" value="1"/>
</dbReference>
<gene>
    <name evidence="12 15" type="primary">polA</name>
    <name evidence="15" type="ORF">JTE88_04575</name>
</gene>
<dbReference type="InterPro" id="IPR020046">
    <property type="entry name" value="5-3_exonucl_a-hlix_arch_N"/>
</dbReference>
<dbReference type="InterPro" id="IPR036397">
    <property type="entry name" value="RNaseH_sf"/>
</dbReference>
<evidence type="ECO:0000313" key="16">
    <source>
        <dbReference type="Proteomes" id="UP000602653"/>
    </source>
</evidence>
<dbReference type="SMART" id="SM00279">
    <property type="entry name" value="HhH2"/>
    <property type="match status" value="1"/>
</dbReference>
<dbReference type="RefSeq" id="WP_204423010.1">
    <property type="nucleotide sequence ID" value="NZ_CP070228.1"/>
</dbReference>
<evidence type="ECO:0000256" key="8">
    <source>
        <dbReference type="ARBA" id="ARBA00023125"/>
    </source>
</evidence>
<dbReference type="InterPro" id="IPR020045">
    <property type="entry name" value="DNA_polI_H3TH"/>
</dbReference>
<dbReference type="PRINTS" id="PR00868">
    <property type="entry name" value="DNAPOLI"/>
</dbReference>
<protein>
    <recommendedName>
        <fullName evidence="11 12">DNA polymerase I</fullName>
        <ecNumber evidence="11 12">2.7.7.7</ecNumber>
    </recommendedName>
</protein>
<dbReference type="SUPFAM" id="SSF47807">
    <property type="entry name" value="5' to 3' exonuclease, C-terminal subdomain"/>
    <property type="match status" value="1"/>
</dbReference>
<dbReference type="EC" id="2.7.7.7" evidence="11 12"/>
<dbReference type="Gene3D" id="3.30.70.370">
    <property type="match status" value="1"/>
</dbReference>
<sequence>MTKNIMLLLDGHSMAFRSFFALPADSFRTAQGQYTNAVHGFINTLLRLINDYQPTHIAVAFDLPGGTFRTREYGEYKGGRAKTPEEFKGQIGVIQEVLNVLGVSWLTVEDYEADDIVATLSARGEEAGMDVYIASGDKDSYQLVSEQTSVVYPMPRAQMLLLNPDGVEERSGVRPEMYSDLAALVGEKADNLPGVPGVGPKTAAKWLQLYGNLDALIDHADEIKGKAGQSLRDHVEQVRLNRQLNQLIRDLDIVPDLEALRPLGVDQQALHELFDTLDFTSLRKRVLDELPLRAGLAPLAEDQEAVSVRTVSVVSAGKVALSTFIHEHPAPYALAFDGVGTPGKGRVDTFALASNDGFVFVGSPALLNPEDTNTLTEIIKDPDVPLLGHGLKAQIHAWQGQGMSLSGISADTEIDAYLLHPDQRSYDFAELVQRYLAVDLNAGDSDTLGISLDGQIVGEDIGQRAVLVHDLREAFEREFDAEDYNDTLVDLELRVTEGLARMESRGIAVDRDRLDALHADFDARVQAAAQQAWDAIGDSSVNLSSPKQLQAVLFDQLNLPKTKKTKSGYTTNADALAGLLAKISLREDDEALAGQAFLSSLLEHRDAIKLRQSVEGLQRAVQSDGRIRTTYQQTVAATGRLSSTDPNLQNIHARTEEGQRIREVFVAGEGFDYLMTADYSQIEMRLMAHLSNDTALIEAFNQGADLHRFVASRVYGIAESDVSGAQRSKIKAMSYGLVYGLSAYGLSAQLKIPVPEAQNLMDGYFQRFGAVKQYLDGLVDKARKESYTETILGRRRYLPELNSQSRQVRESAERMALNAPIQGSAADIIKIAMLNVESELTRRQLASRVLLQVHDELVLEVVASEAEQVEDVVREQMGSAWESLSVPLSVGIGIGRNWREAAH</sequence>
<dbReference type="InterPro" id="IPR036279">
    <property type="entry name" value="5-3_exonuclease_C_sf"/>
</dbReference>
<evidence type="ECO:0000256" key="11">
    <source>
        <dbReference type="NCBIfam" id="TIGR00593"/>
    </source>
</evidence>
<dbReference type="SMART" id="SM00482">
    <property type="entry name" value="POLAc"/>
    <property type="match status" value="1"/>
</dbReference>
<evidence type="ECO:0000256" key="2">
    <source>
        <dbReference type="ARBA" id="ARBA00022679"/>
    </source>
</evidence>
<feature type="domain" description="5'-3' exonuclease" evidence="13">
    <location>
        <begin position="2"/>
        <end position="263"/>
    </location>
</feature>
<dbReference type="CDD" id="cd08637">
    <property type="entry name" value="DNA_pol_A_pol_I_C"/>
    <property type="match status" value="1"/>
</dbReference>
<dbReference type="InterPro" id="IPR054690">
    <property type="entry name" value="DNA_polI_exonuclease"/>
</dbReference>
<dbReference type="InterPro" id="IPR001098">
    <property type="entry name" value="DNA-dir_DNA_pol_A_palm_dom"/>
</dbReference>
<dbReference type="SUPFAM" id="SSF53098">
    <property type="entry name" value="Ribonuclease H-like"/>
    <property type="match status" value="1"/>
</dbReference>
<dbReference type="GO" id="GO:0003887">
    <property type="term" value="F:DNA-directed DNA polymerase activity"/>
    <property type="evidence" value="ECO:0007669"/>
    <property type="project" value="UniProtKB-EC"/>
</dbReference>
<keyword evidence="2 12" id="KW-0808">Transferase</keyword>
<evidence type="ECO:0000256" key="4">
    <source>
        <dbReference type="ARBA" id="ARBA00022705"/>
    </source>
</evidence>
<comment type="function">
    <text evidence="12">In addition to polymerase activity, this DNA polymerase exhibits 5'-3' exonuclease activity.</text>
</comment>
<dbReference type="InterPro" id="IPR018320">
    <property type="entry name" value="DNA_polymerase_1"/>
</dbReference>
<evidence type="ECO:0000256" key="9">
    <source>
        <dbReference type="ARBA" id="ARBA00023204"/>
    </source>
</evidence>
<dbReference type="SUPFAM" id="SSF88723">
    <property type="entry name" value="PIN domain-like"/>
    <property type="match status" value="1"/>
</dbReference>
<keyword evidence="7 12" id="KW-0239">DNA-directed DNA polymerase</keyword>
<keyword evidence="6 12" id="KW-0269">Exonuclease</keyword>
<dbReference type="InterPro" id="IPR008918">
    <property type="entry name" value="HhH2"/>
</dbReference>
<keyword evidence="9 12" id="KW-0234">DNA repair</keyword>
<keyword evidence="4 12" id="KW-0235">DNA replication</keyword>
<keyword evidence="3 12" id="KW-0548">Nucleotidyltransferase</keyword>
<dbReference type="SMART" id="SM00475">
    <property type="entry name" value="53EXOc"/>
    <property type="match status" value="1"/>
</dbReference>
<keyword evidence="12" id="KW-0378">Hydrolase</keyword>
<dbReference type="CDD" id="cd09898">
    <property type="entry name" value="H3TH_53EXO"/>
    <property type="match status" value="1"/>
</dbReference>
<dbReference type="InterPro" id="IPR043502">
    <property type="entry name" value="DNA/RNA_pol_sf"/>
</dbReference>
<dbReference type="EMBL" id="CP070228">
    <property type="protein sequence ID" value="QRV01399.1"/>
    <property type="molecule type" value="Genomic_DNA"/>
</dbReference>
<evidence type="ECO:0000256" key="10">
    <source>
        <dbReference type="ARBA" id="ARBA00049244"/>
    </source>
</evidence>
<dbReference type="InterPro" id="IPR029060">
    <property type="entry name" value="PIN-like_dom_sf"/>
</dbReference>
<dbReference type="SUPFAM" id="SSF56672">
    <property type="entry name" value="DNA/RNA polymerases"/>
    <property type="match status" value="1"/>
</dbReference>
<dbReference type="CDD" id="cd06140">
    <property type="entry name" value="DNA_polA_I_Bacillus_like_exo"/>
    <property type="match status" value="1"/>
</dbReference>
<dbReference type="Pfam" id="PF00476">
    <property type="entry name" value="DNA_pol_A"/>
    <property type="match status" value="1"/>
</dbReference>
<evidence type="ECO:0000256" key="1">
    <source>
        <dbReference type="ARBA" id="ARBA00007705"/>
    </source>
</evidence>
<dbReference type="Gene3D" id="3.40.50.1010">
    <property type="entry name" value="5'-nuclease"/>
    <property type="match status" value="1"/>
</dbReference>
<evidence type="ECO:0000256" key="7">
    <source>
        <dbReference type="ARBA" id="ARBA00022932"/>
    </source>
</evidence>
<dbReference type="Pfam" id="PF02739">
    <property type="entry name" value="5_3_exonuc_N"/>
    <property type="match status" value="1"/>
</dbReference>
<evidence type="ECO:0000313" key="15">
    <source>
        <dbReference type="EMBL" id="QRV01399.1"/>
    </source>
</evidence>
<feature type="domain" description="DNA-directed DNA polymerase family A palm" evidence="14">
    <location>
        <begin position="658"/>
        <end position="865"/>
    </location>
</feature>
<evidence type="ECO:0000256" key="12">
    <source>
        <dbReference type="RuleBase" id="RU004460"/>
    </source>
</evidence>
<keyword evidence="16" id="KW-1185">Reference proteome</keyword>
<dbReference type="Gene3D" id="3.30.420.10">
    <property type="entry name" value="Ribonuclease H-like superfamily/Ribonuclease H"/>
    <property type="match status" value="1"/>
</dbReference>
<dbReference type="PANTHER" id="PTHR10133">
    <property type="entry name" value="DNA POLYMERASE I"/>
    <property type="match status" value="1"/>
</dbReference>
<evidence type="ECO:0000256" key="5">
    <source>
        <dbReference type="ARBA" id="ARBA00022763"/>
    </source>
</evidence>
<dbReference type="Pfam" id="PF01367">
    <property type="entry name" value="5_3_exonuc"/>
    <property type="match status" value="1"/>
</dbReference>
<comment type="catalytic activity">
    <reaction evidence="10 12">
        <text>DNA(n) + a 2'-deoxyribonucleoside 5'-triphosphate = DNA(n+1) + diphosphate</text>
        <dbReference type="Rhea" id="RHEA:22508"/>
        <dbReference type="Rhea" id="RHEA-COMP:17339"/>
        <dbReference type="Rhea" id="RHEA-COMP:17340"/>
        <dbReference type="ChEBI" id="CHEBI:33019"/>
        <dbReference type="ChEBI" id="CHEBI:61560"/>
        <dbReference type="ChEBI" id="CHEBI:173112"/>
        <dbReference type="EC" id="2.7.7.7"/>
    </reaction>
</comment>
<proteinExistence type="inferred from homology"/>